<dbReference type="InterPro" id="IPR035990">
    <property type="entry name" value="TIM_sf"/>
</dbReference>
<dbReference type="SUPFAM" id="SSF51351">
    <property type="entry name" value="Triosephosphate isomerase (TIM)"/>
    <property type="match status" value="1"/>
</dbReference>
<dbReference type="EMBL" id="CP014352">
    <property type="protein sequence ID" value="AMS06368.1"/>
    <property type="molecule type" value="Genomic_DNA"/>
</dbReference>
<dbReference type="InterPro" id="IPR000652">
    <property type="entry name" value="Triosephosphate_isomerase"/>
</dbReference>
<evidence type="ECO:0000256" key="1">
    <source>
        <dbReference type="ARBA" id="ARBA00023235"/>
    </source>
</evidence>
<dbReference type="Proteomes" id="UP000178666">
    <property type="component" value="Chromosome"/>
</dbReference>
<dbReference type="InterPro" id="IPR013785">
    <property type="entry name" value="Aldolase_TIM"/>
</dbReference>
<dbReference type="RefSeq" id="WP_062820225.1">
    <property type="nucleotide sequence ID" value="NZ_CP014352.1"/>
</dbReference>
<evidence type="ECO:0000313" key="4">
    <source>
        <dbReference type="Proteomes" id="UP000075221"/>
    </source>
</evidence>
<dbReference type="NCBIfam" id="NF003302">
    <property type="entry name" value="PRK04302.1"/>
    <property type="match status" value="1"/>
</dbReference>
<accession>A0AAC8YGN9</accession>
<dbReference type="EMBL" id="CP015970">
    <property type="protein sequence ID" value="AOZ47819.1"/>
    <property type="molecule type" value="Genomic_DNA"/>
</dbReference>
<reference evidence="3 5" key="1">
    <citation type="journal article" date="2016" name="Plant Dis.">
        <title>Improved production of propionic acid using genome shuffling.</title>
        <authorList>
            <person name="Luna-Flores C.H."/>
            <person name="Palfreyman R.W."/>
            <person name="Kromer J.O."/>
            <person name="Nielsen L.K."/>
            <person name="Marcellin E."/>
        </authorList>
    </citation>
    <scope>NUCLEOTIDE SEQUENCE [LARGE SCALE GENOMIC DNA]</scope>
    <source>
        <strain evidence="3 5">F3E8</strain>
    </source>
</reference>
<protein>
    <submittedName>
        <fullName evidence="2">Triose-phosphate isomerase</fullName>
    </submittedName>
</protein>
<evidence type="ECO:0000313" key="5">
    <source>
        <dbReference type="Proteomes" id="UP000178666"/>
    </source>
</evidence>
<evidence type="ECO:0000313" key="3">
    <source>
        <dbReference type="EMBL" id="AOZ47819.1"/>
    </source>
</evidence>
<gene>
    <name evidence="3" type="ORF">A8L58_15320</name>
    <name evidence="2" type="ORF">AXH35_13865</name>
</gene>
<organism evidence="2 4">
    <name type="scientific">Acidipropionibacterium acidipropionici</name>
    <dbReference type="NCBI Taxonomy" id="1748"/>
    <lineage>
        <taxon>Bacteria</taxon>
        <taxon>Bacillati</taxon>
        <taxon>Actinomycetota</taxon>
        <taxon>Actinomycetes</taxon>
        <taxon>Propionibacteriales</taxon>
        <taxon>Propionibacteriaceae</taxon>
        <taxon>Acidipropionibacterium</taxon>
    </lineage>
</organism>
<dbReference type="Pfam" id="PF00121">
    <property type="entry name" value="TIM"/>
    <property type="match status" value="1"/>
</dbReference>
<keyword evidence="5" id="KW-1185">Reference proteome</keyword>
<dbReference type="AlphaFoldDB" id="A0AAC8YGN9"/>
<evidence type="ECO:0000313" key="2">
    <source>
        <dbReference type="EMBL" id="AMS06368.1"/>
    </source>
</evidence>
<name>A0AAC8YGN9_9ACTN</name>
<dbReference type="PROSITE" id="PS51440">
    <property type="entry name" value="TIM_2"/>
    <property type="match status" value="1"/>
</dbReference>
<sequence length="240" mass="24928">MTRALRAPFLIINTKAYLYGDALLQLATDADELSAEYGVDVLFTVQHADIRLIAEGTERVVVCAQHMDPIRPGAGTGFILPESLKAAGADAVLLNHAAHPVTLADLDADLARAREVGLTSVVCADSISQCRAVAAMRPDVMICEPTTAIGTGSTSTDDYVRESTAAVRAVDPGIMVLQGAGISSGADVARVLAMGADASGATTGIINSPDPRATVAEMLGAVRVEKDRRTGSGDSYFQLS</sequence>
<dbReference type="GO" id="GO:0004807">
    <property type="term" value="F:triose-phosphate isomerase activity"/>
    <property type="evidence" value="ECO:0007669"/>
    <property type="project" value="InterPro"/>
</dbReference>
<keyword evidence="1 2" id="KW-0413">Isomerase</keyword>
<reference evidence="2 4" key="2">
    <citation type="submission" date="2016-02" db="EMBL/GenBank/DDBJ databases">
        <title>Complete Genome Sequence of Propionibacterium acidipropionici ATCC 55737.</title>
        <authorList>
            <person name="Luna Flores C.H."/>
            <person name="Nielsen L.K."/>
            <person name="Marcellin E."/>
        </authorList>
    </citation>
    <scope>NUCLEOTIDE SEQUENCE [LARGE SCALE GENOMIC DNA]</scope>
    <source>
        <strain evidence="2 4">ATCC 55737</strain>
    </source>
</reference>
<dbReference type="Proteomes" id="UP000075221">
    <property type="component" value="Chromosome"/>
</dbReference>
<proteinExistence type="predicted"/>
<dbReference type="Gene3D" id="3.20.20.70">
    <property type="entry name" value="Aldolase class I"/>
    <property type="match status" value="1"/>
</dbReference>